<reference evidence="2 3" key="1">
    <citation type="submission" date="2016-11" db="EMBL/GenBank/DDBJ databases">
        <title>A multilocus sequence analysis scheme for characterization of bacteria in the genus Thioclava.</title>
        <authorList>
            <person name="Liu Y."/>
            <person name="Shao Z."/>
        </authorList>
    </citation>
    <scope>NUCLEOTIDE SEQUENCE [LARGE SCALE GENOMIC DNA]</scope>
    <source>
        <strain evidence="2 3">TAW-CT134</strain>
    </source>
</reference>
<feature type="transmembrane region" description="Helical" evidence="1">
    <location>
        <begin position="116"/>
        <end position="133"/>
    </location>
</feature>
<evidence type="ECO:0000313" key="3">
    <source>
        <dbReference type="Proteomes" id="UP000190787"/>
    </source>
</evidence>
<keyword evidence="1" id="KW-0812">Transmembrane</keyword>
<comment type="caution">
    <text evidence="2">The sequence shown here is derived from an EMBL/GenBank/DDBJ whole genome shotgun (WGS) entry which is preliminary data.</text>
</comment>
<keyword evidence="3" id="KW-1185">Reference proteome</keyword>
<evidence type="ECO:0000313" key="2">
    <source>
        <dbReference type="EMBL" id="OOY25807.1"/>
    </source>
</evidence>
<name>A0ABX3N1H4_9RHOB</name>
<feature type="transmembrane region" description="Helical" evidence="1">
    <location>
        <begin position="31"/>
        <end position="48"/>
    </location>
</feature>
<evidence type="ECO:0008006" key="4">
    <source>
        <dbReference type="Google" id="ProtNLM"/>
    </source>
</evidence>
<evidence type="ECO:0000256" key="1">
    <source>
        <dbReference type="SAM" id="Phobius"/>
    </source>
</evidence>
<feature type="transmembrane region" description="Helical" evidence="1">
    <location>
        <begin position="60"/>
        <end position="79"/>
    </location>
</feature>
<keyword evidence="1" id="KW-1133">Transmembrane helix</keyword>
<gene>
    <name evidence="2" type="ORF">BMI91_05285</name>
</gene>
<feature type="transmembrane region" description="Helical" evidence="1">
    <location>
        <begin position="85"/>
        <end position="104"/>
    </location>
</feature>
<proteinExistence type="predicted"/>
<dbReference type="Proteomes" id="UP000190787">
    <property type="component" value="Unassembled WGS sequence"/>
</dbReference>
<accession>A0ABX3N1H4</accession>
<dbReference type="EMBL" id="MPZV01000001">
    <property type="protein sequence ID" value="OOY25807.1"/>
    <property type="molecule type" value="Genomic_DNA"/>
</dbReference>
<sequence>MVGLEAVLLVVTLSLLALALRRKLTIAAACLVIFCFSMLGALLTWGLIHAPDGSSFREFVCYLIGVCGGFLGLSLFMLVVSPHGYFVMSGVLVVAATLMYFEDLSYVWESAVQRETALIASLLVFGLAVYLEATEGVLRPRVRRFRRGVISRFASREPQR</sequence>
<keyword evidence="1" id="KW-0472">Membrane</keyword>
<organism evidence="2 3">
    <name type="scientific">Thioclava sediminum</name>
    <dbReference type="NCBI Taxonomy" id="1915319"/>
    <lineage>
        <taxon>Bacteria</taxon>
        <taxon>Pseudomonadati</taxon>
        <taxon>Pseudomonadota</taxon>
        <taxon>Alphaproteobacteria</taxon>
        <taxon>Rhodobacterales</taxon>
        <taxon>Paracoccaceae</taxon>
        <taxon>Thioclava</taxon>
    </lineage>
</organism>
<protein>
    <recommendedName>
        <fullName evidence="4">DUF4203 domain-containing protein</fullName>
    </recommendedName>
</protein>